<feature type="compositionally biased region" description="Low complexity" evidence="6">
    <location>
        <begin position="494"/>
        <end position="504"/>
    </location>
</feature>
<dbReference type="PROSITE" id="PS00107">
    <property type="entry name" value="PROTEIN_KINASE_ATP"/>
    <property type="match status" value="1"/>
</dbReference>
<evidence type="ECO:0000313" key="8">
    <source>
        <dbReference type="EMBL" id="KAK2953752.1"/>
    </source>
</evidence>
<dbReference type="InterPro" id="IPR017441">
    <property type="entry name" value="Protein_kinase_ATP_BS"/>
</dbReference>
<evidence type="ECO:0000313" key="9">
    <source>
        <dbReference type="Proteomes" id="UP001281761"/>
    </source>
</evidence>
<dbReference type="Proteomes" id="UP001281761">
    <property type="component" value="Unassembled WGS sequence"/>
</dbReference>
<keyword evidence="1 8" id="KW-0808">Transferase</keyword>
<dbReference type="PROSITE" id="PS50011">
    <property type="entry name" value="PROTEIN_KINASE_DOM"/>
    <property type="match status" value="1"/>
</dbReference>
<dbReference type="PANTHER" id="PTHR24348:SF22">
    <property type="entry name" value="NON-SPECIFIC SERINE_THREONINE PROTEIN KINASE"/>
    <property type="match status" value="1"/>
</dbReference>
<evidence type="ECO:0000256" key="5">
    <source>
        <dbReference type="PROSITE-ProRule" id="PRU10141"/>
    </source>
</evidence>
<evidence type="ECO:0000256" key="2">
    <source>
        <dbReference type="ARBA" id="ARBA00022741"/>
    </source>
</evidence>
<feature type="compositionally biased region" description="Pro residues" evidence="6">
    <location>
        <begin position="779"/>
        <end position="801"/>
    </location>
</feature>
<dbReference type="Pfam" id="PF00069">
    <property type="entry name" value="Pkinase"/>
    <property type="match status" value="1"/>
</dbReference>
<dbReference type="InterPro" id="IPR000719">
    <property type="entry name" value="Prot_kinase_dom"/>
</dbReference>
<keyword evidence="4 5" id="KW-0067">ATP-binding</keyword>
<evidence type="ECO:0000256" key="6">
    <source>
        <dbReference type="SAM" id="MobiDB-lite"/>
    </source>
</evidence>
<feature type="compositionally biased region" description="Low complexity" evidence="6">
    <location>
        <begin position="707"/>
        <end position="726"/>
    </location>
</feature>
<evidence type="ECO:0000256" key="4">
    <source>
        <dbReference type="ARBA" id="ARBA00022840"/>
    </source>
</evidence>
<keyword evidence="9" id="KW-1185">Reference proteome</keyword>
<gene>
    <name evidence="8" type="ORF">BLNAU_11309</name>
</gene>
<feature type="compositionally biased region" description="Basic and acidic residues" evidence="6">
    <location>
        <begin position="376"/>
        <end position="386"/>
    </location>
</feature>
<name>A0ABQ9XMX5_9EUKA</name>
<keyword evidence="2 5" id="KW-0547">Nucleotide-binding</keyword>
<reference evidence="8 9" key="1">
    <citation type="journal article" date="2022" name="bioRxiv">
        <title>Genomics of Preaxostyla Flagellates Illuminates Evolutionary Transitions and the Path Towards Mitochondrial Loss.</title>
        <authorList>
            <person name="Novak L.V.F."/>
            <person name="Treitli S.C."/>
            <person name="Pyrih J."/>
            <person name="Halakuc P."/>
            <person name="Pipaliya S.V."/>
            <person name="Vacek V."/>
            <person name="Brzon O."/>
            <person name="Soukal P."/>
            <person name="Eme L."/>
            <person name="Dacks J.B."/>
            <person name="Karnkowska A."/>
            <person name="Elias M."/>
            <person name="Hampl V."/>
        </authorList>
    </citation>
    <scope>NUCLEOTIDE SEQUENCE [LARGE SCALE GENOMIC DNA]</scope>
    <source>
        <strain evidence="8">NAU3</strain>
        <tissue evidence="8">Gut</tissue>
    </source>
</reference>
<feature type="compositionally biased region" description="Basic and acidic residues" evidence="6">
    <location>
        <begin position="731"/>
        <end position="740"/>
    </location>
</feature>
<dbReference type="SMART" id="SM00220">
    <property type="entry name" value="S_TKc"/>
    <property type="match status" value="1"/>
</dbReference>
<feature type="region of interest" description="Disordered" evidence="6">
    <location>
        <begin position="671"/>
        <end position="806"/>
    </location>
</feature>
<evidence type="ECO:0000256" key="1">
    <source>
        <dbReference type="ARBA" id="ARBA00022679"/>
    </source>
</evidence>
<feature type="compositionally biased region" description="Low complexity" evidence="6">
    <location>
        <begin position="681"/>
        <end position="690"/>
    </location>
</feature>
<feature type="region of interest" description="Disordered" evidence="6">
    <location>
        <begin position="479"/>
        <end position="504"/>
    </location>
</feature>
<proteinExistence type="predicted"/>
<evidence type="ECO:0000259" key="7">
    <source>
        <dbReference type="PROSITE" id="PS50011"/>
    </source>
</evidence>
<dbReference type="GO" id="GO:0004674">
    <property type="term" value="F:protein serine/threonine kinase activity"/>
    <property type="evidence" value="ECO:0007669"/>
    <property type="project" value="UniProtKB-EC"/>
</dbReference>
<comment type="caution">
    <text evidence="8">The sequence shown here is derived from an EMBL/GenBank/DDBJ whole genome shotgun (WGS) entry which is preliminary data.</text>
</comment>
<dbReference type="EMBL" id="JARBJD010000087">
    <property type="protein sequence ID" value="KAK2953752.1"/>
    <property type="molecule type" value="Genomic_DNA"/>
</dbReference>
<feature type="compositionally biased region" description="Basic and acidic residues" evidence="6">
    <location>
        <begin position="342"/>
        <end position="369"/>
    </location>
</feature>
<dbReference type="InterPro" id="IPR011009">
    <property type="entry name" value="Kinase-like_dom_sf"/>
</dbReference>
<organism evidence="8 9">
    <name type="scientific">Blattamonas nauphoetae</name>
    <dbReference type="NCBI Taxonomy" id="2049346"/>
    <lineage>
        <taxon>Eukaryota</taxon>
        <taxon>Metamonada</taxon>
        <taxon>Preaxostyla</taxon>
        <taxon>Oxymonadida</taxon>
        <taxon>Blattamonas</taxon>
    </lineage>
</organism>
<dbReference type="Gene3D" id="1.10.510.10">
    <property type="entry name" value="Transferase(Phosphotransferase) domain 1"/>
    <property type="match status" value="1"/>
</dbReference>
<feature type="domain" description="Protein kinase" evidence="7">
    <location>
        <begin position="22"/>
        <end position="276"/>
    </location>
</feature>
<accession>A0ABQ9XMX5</accession>
<feature type="region of interest" description="Disordered" evidence="6">
    <location>
        <begin position="279"/>
        <end position="298"/>
    </location>
</feature>
<dbReference type="PANTHER" id="PTHR24348">
    <property type="entry name" value="SERINE/THREONINE-PROTEIN KINASE UNC-51-RELATED"/>
    <property type="match status" value="1"/>
</dbReference>
<evidence type="ECO:0000256" key="3">
    <source>
        <dbReference type="ARBA" id="ARBA00022777"/>
    </source>
</evidence>
<dbReference type="PROSITE" id="PS00108">
    <property type="entry name" value="PROTEIN_KINASE_ST"/>
    <property type="match status" value="1"/>
</dbReference>
<feature type="region of interest" description="Disordered" evidence="6">
    <location>
        <begin position="307"/>
        <end position="436"/>
    </location>
</feature>
<feature type="binding site" evidence="5">
    <location>
        <position position="50"/>
    </location>
    <ligand>
        <name>ATP</name>
        <dbReference type="ChEBI" id="CHEBI:30616"/>
    </ligand>
</feature>
<sequence>MTSGLSRAQIGADSVTLSREGYVGMTPLGKGQFGRVYKAYNRSKQEVAVKIVPRDKFSGDEVYACATLQKQHCPYIAGYFGSKQIDDEIIIEIEYCNSGSLHDLTKNGQYLGESDARRLLKQILIGVKTIHSCKFIHRDIKPENILLHCPKRTTTIIHDSIIKITDFGLSRSLNASEMAKTQCGTPLFMAPEVFLEEGRYSNKADMWSVGVILYNLLSGRLPFPATSSVQLMRLLHAPFPRLSHVSSDCHSLISALLCTNPARRISAVDALEHRWFNTANTESCPPPRPSRPLSTNLDRGYRGQAVHIHNGYPEKHRRASNSPHAKREEVEQQRPGSLPPTESRERRLERQTSRERERERIEKEREKQQSKQHSRHRDDDHSEKSRPSRRKHTHNNHNALFFRDFDRRPHHRQEPPPSSPPRQTTPKMYGLGAITPLTQTPNGYHLLGIGKNIASLTQTTEEEQSQFINNVLAESVGSLADTTPEPKDQSDSKPPTQNTTPTDNQLSLYQLKPNALATPPRAQFTNPPTFPQTPPRQQGPSALFHQPPSAFSTPTRVYEGSTIDLGVQALAPSHNRYRSGNFVPVPDFPDVNKDISARFHFDVQLGDSKKNGPSDNDGPSPATAIHERLHQLFNIPGNPASKAIPAKPVTPLIKRQAHHQVQPDFVQIPIQSLPLRPPSSPSSSSSNPADSAPPSPLRISPAVSPVLDTSQSLSPPPLSDSGPLSDTELETQNRRREERKRGRSQRHGHSAPLQLEHDKVHIIRLPSQHSPDPTALSPEPSPPSPNQAPVSPKPEPTPMSPPEEAEALTPPTITLRVFPNGDHLLQIPDTHFLVFAENADIALSILNTRMSSETWTWSSELELGLQKMAISMFLEQALVRNIREHIHDLKHFVRDSERSEAVERFSFDGEELDPNQARRWNRFLSQERKNLSGILKQMNKDGTLLVRSATSAGDTKPIEAVLQSADVPIVSGIVFLFTEAVRYAPFHLPIAEAAASVDNQISQRMGAGLRNDECWALLAERGRRDYPTATHDLLQTELRHSFNIASDQQRFRASVVLEGYLLLCLLMEEPELDETITFVVNSTPTPSHAVIRLTQNIVREYTLRARDLIFTMLYLDTE</sequence>
<dbReference type="SUPFAM" id="SSF56112">
    <property type="entry name" value="Protein kinase-like (PK-like)"/>
    <property type="match status" value="1"/>
</dbReference>
<dbReference type="InterPro" id="IPR045269">
    <property type="entry name" value="Atg1-like"/>
</dbReference>
<keyword evidence="3 8" id="KW-0418">Kinase</keyword>
<dbReference type="InterPro" id="IPR008271">
    <property type="entry name" value="Ser/Thr_kinase_AS"/>
</dbReference>
<dbReference type="EC" id="2.7.11.1" evidence="8"/>
<feature type="region of interest" description="Disordered" evidence="6">
    <location>
        <begin position="518"/>
        <end position="554"/>
    </location>
</feature>
<protein>
    <submittedName>
        <fullName evidence="8">Serine/threonine-protein kinase H1 like protein</fullName>
        <ecNumber evidence="8">2.7.11.1</ecNumber>
    </submittedName>
</protein>